<sequence length="450" mass="47232">MERVRSDNLIVGLGATGQSVARYLLARGMSFAVTDTRREPPACDDPELARILNERWVGPLDGLDASGVRRLIVSPGVALEHPVIAAASEAGAEVTGDIDLFAREAGAPVIAITGSNGKSTVTALVGELLDAAGYAVAVGGNYGTPALDLLERDPEVFVLELSSFQLERCHELAPAAAVVLNLSPDHLDRHPDMAAYLRAKQRVFRGARRGLLNRDDPMVAELTTPPGMARETFGLGAPAADADWGVCVGGHGEGPQLCRGGQALLETARLRMRGQHNWANALAALGLVWPWLDSAGRRARALAALADFPGLPHRSQWIASVDGVDWINDSKGTNLGATLAALRGTPGPLVLIAGGQAKGQDFAPLADQLAGKVRGAVLLGEDAPLIARALAPVVPVQRVDDMDAAVAHAAEWAQPGDTVLLSPACASLDMYPDYRARGDDFARAVRELAA</sequence>
<keyword evidence="3 7" id="KW-0963">Cytoplasm</keyword>
<dbReference type="GO" id="GO:0005524">
    <property type="term" value="F:ATP binding"/>
    <property type="evidence" value="ECO:0007669"/>
    <property type="project" value="UniProtKB-UniRule"/>
</dbReference>
<keyword evidence="12" id="KW-1185">Reference proteome</keyword>
<dbReference type="SUPFAM" id="SSF53623">
    <property type="entry name" value="MurD-like peptide ligases, catalytic domain"/>
    <property type="match status" value="1"/>
</dbReference>
<dbReference type="Gene3D" id="3.90.190.20">
    <property type="entry name" value="Mur ligase, C-terminal domain"/>
    <property type="match status" value="1"/>
</dbReference>
<comment type="pathway">
    <text evidence="2 7 8">Cell wall biogenesis; peptidoglycan biosynthesis.</text>
</comment>
<protein>
    <recommendedName>
        <fullName evidence="7 8">UDP-N-acetylmuramoylalanine--D-glutamate ligase</fullName>
        <ecNumber evidence="7 8">6.3.2.9</ecNumber>
    </recommendedName>
    <alternativeName>
        <fullName evidence="7">D-glutamic acid-adding enzyme</fullName>
    </alternativeName>
    <alternativeName>
        <fullName evidence="7">UDP-N-acetylmuramoyl-L-alanyl-D-glutamate synthetase</fullName>
    </alternativeName>
</protein>
<dbReference type="AlphaFoldDB" id="A0A1V2ZVN5"/>
<evidence type="ECO:0000259" key="10">
    <source>
        <dbReference type="Pfam" id="PF08245"/>
    </source>
</evidence>
<dbReference type="GO" id="GO:0071555">
    <property type="term" value="P:cell wall organization"/>
    <property type="evidence" value="ECO:0007669"/>
    <property type="project" value="UniProtKB-KW"/>
</dbReference>
<dbReference type="Pfam" id="PF08245">
    <property type="entry name" value="Mur_ligase_M"/>
    <property type="match status" value="1"/>
</dbReference>
<dbReference type="PANTHER" id="PTHR43692">
    <property type="entry name" value="UDP-N-ACETYLMURAMOYLALANINE--D-GLUTAMATE LIGASE"/>
    <property type="match status" value="1"/>
</dbReference>
<evidence type="ECO:0000259" key="9">
    <source>
        <dbReference type="Pfam" id="PF02875"/>
    </source>
</evidence>
<evidence type="ECO:0000313" key="12">
    <source>
        <dbReference type="Proteomes" id="UP000189177"/>
    </source>
</evidence>
<dbReference type="HAMAP" id="MF_00639">
    <property type="entry name" value="MurD"/>
    <property type="match status" value="1"/>
</dbReference>
<dbReference type="STRING" id="252474.B1A74_12285"/>
<accession>A0A1V2ZVN5</accession>
<comment type="subcellular location">
    <subcellularLocation>
        <location evidence="1 7 8">Cytoplasm</location>
    </subcellularLocation>
</comment>
<proteinExistence type="inferred from homology"/>
<evidence type="ECO:0000256" key="5">
    <source>
        <dbReference type="ARBA" id="ARBA00022741"/>
    </source>
</evidence>
<evidence type="ECO:0000256" key="2">
    <source>
        <dbReference type="ARBA" id="ARBA00004752"/>
    </source>
</evidence>
<comment type="caution">
    <text evidence="11">The sequence shown here is derived from an EMBL/GenBank/DDBJ whole genome shotgun (WGS) entry which is preliminary data.</text>
</comment>
<dbReference type="InterPro" id="IPR004101">
    <property type="entry name" value="Mur_ligase_C"/>
</dbReference>
<keyword evidence="5 7" id="KW-0547">Nucleotide-binding</keyword>
<dbReference type="InterPro" id="IPR013221">
    <property type="entry name" value="Mur_ligase_cen"/>
</dbReference>
<keyword evidence="7 8" id="KW-0573">Peptidoglycan synthesis</keyword>
<evidence type="ECO:0000313" key="11">
    <source>
        <dbReference type="EMBL" id="OOC09178.1"/>
    </source>
</evidence>
<evidence type="ECO:0000256" key="4">
    <source>
        <dbReference type="ARBA" id="ARBA00022598"/>
    </source>
</evidence>
<keyword evidence="7 8" id="KW-0131">Cell cycle</keyword>
<feature type="domain" description="Mur ligase central" evidence="10">
    <location>
        <begin position="112"/>
        <end position="287"/>
    </location>
</feature>
<dbReference type="PANTHER" id="PTHR43692:SF1">
    <property type="entry name" value="UDP-N-ACETYLMURAMOYLALANINE--D-GLUTAMATE LIGASE"/>
    <property type="match status" value="1"/>
</dbReference>
<dbReference type="NCBIfam" id="TIGR01087">
    <property type="entry name" value="murD"/>
    <property type="match status" value="1"/>
</dbReference>
<dbReference type="Pfam" id="PF21799">
    <property type="entry name" value="MurD-like_N"/>
    <property type="match status" value="1"/>
</dbReference>
<dbReference type="InterPro" id="IPR005762">
    <property type="entry name" value="MurD"/>
</dbReference>
<keyword evidence="7 8" id="KW-0961">Cell wall biogenesis/degradation</keyword>
<dbReference type="EMBL" id="MUZR01000058">
    <property type="protein sequence ID" value="OOC09178.1"/>
    <property type="molecule type" value="Genomic_DNA"/>
</dbReference>
<comment type="similarity">
    <text evidence="7">Belongs to the MurCDEF family.</text>
</comment>
<dbReference type="GO" id="GO:0008360">
    <property type="term" value="P:regulation of cell shape"/>
    <property type="evidence" value="ECO:0007669"/>
    <property type="project" value="UniProtKB-KW"/>
</dbReference>
<dbReference type="Gene3D" id="3.40.50.720">
    <property type="entry name" value="NAD(P)-binding Rossmann-like Domain"/>
    <property type="match status" value="1"/>
</dbReference>
<gene>
    <name evidence="7" type="primary">murD</name>
    <name evidence="11" type="ORF">B1A74_12285</name>
</gene>
<dbReference type="UniPathway" id="UPA00219"/>
<dbReference type="Pfam" id="PF02875">
    <property type="entry name" value="Mur_ligase_C"/>
    <property type="match status" value="1"/>
</dbReference>
<evidence type="ECO:0000256" key="3">
    <source>
        <dbReference type="ARBA" id="ARBA00022490"/>
    </source>
</evidence>
<comment type="catalytic activity">
    <reaction evidence="7 8">
        <text>UDP-N-acetyl-alpha-D-muramoyl-L-alanine + D-glutamate + ATP = UDP-N-acetyl-alpha-D-muramoyl-L-alanyl-D-glutamate + ADP + phosphate + H(+)</text>
        <dbReference type="Rhea" id="RHEA:16429"/>
        <dbReference type="ChEBI" id="CHEBI:15378"/>
        <dbReference type="ChEBI" id="CHEBI:29986"/>
        <dbReference type="ChEBI" id="CHEBI:30616"/>
        <dbReference type="ChEBI" id="CHEBI:43474"/>
        <dbReference type="ChEBI" id="CHEBI:83898"/>
        <dbReference type="ChEBI" id="CHEBI:83900"/>
        <dbReference type="ChEBI" id="CHEBI:456216"/>
        <dbReference type="EC" id="6.3.2.9"/>
    </reaction>
</comment>
<dbReference type="GO" id="GO:0051301">
    <property type="term" value="P:cell division"/>
    <property type="evidence" value="ECO:0007669"/>
    <property type="project" value="UniProtKB-KW"/>
</dbReference>
<evidence type="ECO:0000256" key="8">
    <source>
        <dbReference type="RuleBase" id="RU003664"/>
    </source>
</evidence>
<feature type="binding site" evidence="7">
    <location>
        <begin position="114"/>
        <end position="120"/>
    </location>
    <ligand>
        <name>ATP</name>
        <dbReference type="ChEBI" id="CHEBI:30616"/>
    </ligand>
</feature>
<dbReference type="SUPFAM" id="SSF53244">
    <property type="entry name" value="MurD-like peptide ligases, peptide-binding domain"/>
    <property type="match status" value="1"/>
</dbReference>
<dbReference type="Gene3D" id="3.40.1190.10">
    <property type="entry name" value="Mur-like, catalytic domain"/>
    <property type="match status" value="1"/>
</dbReference>
<dbReference type="RefSeq" id="WP_077244795.1">
    <property type="nucleotide sequence ID" value="NZ_MUZR01000058.1"/>
</dbReference>
<dbReference type="InterPro" id="IPR036615">
    <property type="entry name" value="Mur_ligase_C_dom_sf"/>
</dbReference>
<evidence type="ECO:0000256" key="6">
    <source>
        <dbReference type="ARBA" id="ARBA00022840"/>
    </source>
</evidence>
<comment type="function">
    <text evidence="7 8">Cell wall formation. Catalyzes the addition of glutamate to the nucleotide precursor UDP-N-acetylmuramoyl-L-alanine (UMA).</text>
</comment>
<organism evidence="11 12">
    <name type="scientific">Thioalkalivibrio halophilus</name>
    <dbReference type="NCBI Taxonomy" id="252474"/>
    <lineage>
        <taxon>Bacteria</taxon>
        <taxon>Pseudomonadati</taxon>
        <taxon>Pseudomonadota</taxon>
        <taxon>Gammaproteobacteria</taxon>
        <taxon>Chromatiales</taxon>
        <taxon>Ectothiorhodospiraceae</taxon>
        <taxon>Thioalkalivibrio</taxon>
    </lineage>
</organism>
<dbReference type="Proteomes" id="UP000189177">
    <property type="component" value="Unassembled WGS sequence"/>
</dbReference>
<keyword evidence="6 7" id="KW-0067">ATP-binding</keyword>
<feature type="domain" description="Mur ligase C-terminal" evidence="9">
    <location>
        <begin position="313"/>
        <end position="425"/>
    </location>
</feature>
<keyword evidence="4 7" id="KW-0436">Ligase</keyword>
<dbReference type="GO" id="GO:0009252">
    <property type="term" value="P:peptidoglycan biosynthetic process"/>
    <property type="evidence" value="ECO:0007669"/>
    <property type="project" value="UniProtKB-UniRule"/>
</dbReference>
<evidence type="ECO:0000256" key="1">
    <source>
        <dbReference type="ARBA" id="ARBA00004496"/>
    </source>
</evidence>
<evidence type="ECO:0000256" key="7">
    <source>
        <dbReference type="HAMAP-Rule" id="MF_00639"/>
    </source>
</evidence>
<keyword evidence="7 8" id="KW-0132">Cell division</keyword>
<dbReference type="GO" id="GO:0008764">
    <property type="term" value="F:UDP-N-acetylmuramoylalanine-D-glutamate ligase activity"/>
    <property type="evidence" value="ECO:0007669"/>
    <property type="project" value="UniProtKB-UniRule"/>
</dbReference>
<keyword evidence="7 8" id="KW-0133">Cell shape</keyword>
<dbReference type="GO" id="GO:0005737">
    <property type="term" value="C:cytoplasm"/>
    <property type="evidence" value="ECO:0007669"/>
    <property type="project" value="UniProtKB-SubCell"/>
</dbReference>
<dbReference type="SUPFAM" id="SSF51984">
    <property type="entry name" value="MurCD N-terminal domain"/>
    <property type="match status" value="1"/>
</dbReference>
<name>A0A1V2ZVN5_9GAMM</name>
<dbReference type="OrthoDB" id="9809796at2"/>
<dbReference type="EC" id="6.3.2.9" evidence="7 8"/>
<dbReference type="InterPro" id="IPR036565">
    <property type="entry name" value="Mur-like_cat_sf"/>
</dbReference>
<reference evidence="11 12" key="1">
    <citation type="submission" date="2017-02" db="EMBL/GenBank/DDBJ databases">
        <title>Genomic diversity within the haloalkaliphilic genus Thioalkalivibrio.</title>
        <authorList>
            <person name="Ahn A.-C."/>
            <person name="Meier-Kolthoff J."/>
            <person name="Overmars L."/>
            <person name="Richter M."/>
            <person name="Woyke T."/>
            <person name="Sorokin D.Y."/>
            <person name="Muyzer G."/>
        </authorList>
    </citation>
    <scope>NUCLEOTIDE SEQUENCE [LARGE SCALE GENOMIC DNA]</scope>
    <source>
        <strain evidence="11 12">HL17</strain>
    </source>
</reference>